<feature type="domain" description="Large ribosomal subunit protein uL15/eL18" evidence="4">
    <location>
        <begin position="44"/>
        <end position="98"/>
    </location>
</feature>
<keyword evidence="6" id="KW-1185">Reference proteome</keyword>
<keyword evidence="1" id="KW-0689">Ribosomal protein</keyword>
<dbReference type="GO" id="GO:0003723">
    <property type="term" value="F:RNA binding"/>
    <property type="evidence" value="ECO:0007669"/>
    <property type="project" value="TreeGrafter"/>
</dbReference>
<dbReference type="Pfam" id="PF17135">
    <property type="entry name" value="Ribosomal_L18"/>
    <property type="match status" value="1"/>
</dbReference>
<gene>
    <name evidence="5" type="ORF">POM88_018599</name>
</gene>
<protein>
    <recommendedName>
        <fullName evidence="4">Large ribosomal subunit protein uL15/eL18 domain-containing protein</fullName>
    </recommendedName>
</protein>
<evidence type="ECO:0000256" key="3">
    <source>
        <dbReference type="SAM" id="MobiDB-lite"/>
    </source>
</evidence>
<dbReference type="Gene3D" id="3.100.10.10">
    <property type="match status" value="1"/>
</dbReference>
<dbReference type="AlphaFoldDB" id="A0AAD8MZD9"/>
<evidence type="ECO:0000313" key="6">
    <source>
        <dbReference type="Proteomes" id="UP001237642"/>
    </source>
</evidence>
<evidence type="ECO:0000259" key="4">
    <source>
        <dbReference type="Pfam" id="PF17135"/>
    </source>
</evidence>
<evidence type="ECO:0000313" key="5">
    <source>
        <dbReference type="EMBL" id="KAK1390421.1"/>
    </source>
</evidence>
<evidence type="ECO:0000256" key="1">
    <source>
        <dbReference type="ARBA" id="ARBA00022980"/>
    </source>
</evidence>
<dbReference type="PANTHER" id="PTHR10934">
    <property type="entry name" value="60S RIBOSOMAL PROTEIN L18"/>
    <property type="match status" value="1"/>
</dbReference>
<organism evidence="5 6">
    <name type="scientific">Heracleum sosnowskyi</name>
    <dbReference type="NCBI Taxonomy" id="360622"/>
    <lineage>
        <taxon>Eukaryota</taxon>
        <taxon>Viridiplantae</taxon>
        <taxon>Streptophyta</taxon>
        <taxon>Embryophyta</taxon>
        <taxon>Tracheophyta</taxon>
        <taxon>Spermatophyta</taxon>
        <taxon>Magnoliopsida</taxon>
        <taxon>eudicotyledons</taxon>
        <taxon>Gunneridae</taxon>
        <taxon>Pentapetalae</taxon>
        <taxon>asterids</taxon>
        <taxon>campanulids</taxon>
        <taxon>Apiales</taxon>
        <taxon>Apiaceae</taxon>
        <taxon>Apioideae</taxon>
        <taxon>apioid superclade</taxon>
        <taxon>Tordylieae</taxon>
        <taxon>Tordyliinae</taxon>
        <taxon>Heracleum</taxon>
    </lineage>
</organism>
<dbReference type="Proteomes" id="UP001237642">
    <property type="component" value="Unassembled WGS sequence"/>
</dbReference>
<reference evidence="5" key="1">
    <citation type="submission" date="2023-02" db="EMBL/GenBank/DDBJ databases">
        <title>Genome of toxic invasive species Heracleum sosnowskyi carries increased number of genes despite the absence of recent whole-genome duplications.</title>
        <authorList>
            <person name="Schelkunov M."/>
            <person name="Shtratnikova V."/>
            <person name="Makarenko M."/>
            <person name="Klepikova A."/>
            <person name="Omelchenko D."/>
            <person name="Novikova G."/>
            <person name="Obukhova E."/>
            <person name="Bogdanov V."/>
            <person name="Penin A."/>
            <person name="Logacheva M."/>
        </authorList>
    </citation>
    <scope>NUCLEOTIDE SEQUENCE</scope>
    <source>
        <strain evidence="5">Hsosn_3</strain>
        <tissue evidence="5">Leaf</tissue>
    </source>
</reference>
<proteinExistence type="predicted"/>
<feature type="region of interest" description="Disordered" evidence="3">
    <location>
        <begin position="238"/>
        <end position="264"/>
    </location>
</feature>
<reference evidence="5" key="2">
    <citation type="submission" date="2023-05" db="EMBL/GenBank/DDBJ databases">
        <authorList>
            <person name="Schelkunov M.I."/>
        </authorList>
    </citation>
    <scope>NUCLEOTIDE SEQUENCE</scope>
    <source>
        <strain evidence="5">Hsosn_3</strain>
        <tissue evidence="5">Leaf</tissue>
    </source>
</reference>
<feature type="region of interest" description="Disordered" evidence="3">
    <location>
        <begin position="297"/>
        <end position="361"/>
    </location>
</feature>
<evidence type="ECO:0000256" key="2">
    <source>
        <dbReference type="ARBA" id="ARBA00023274"/>
    </source>
</evidence>
<feature type="compositionally biased region" description="Basic residues" evidence="3">
    <location>
        <begin position="315"/>
        <end position="324"/>
    </location>
</feature>
<feature type="region of interest" description="Disordered" evidence="3">
    <location>
        <begin position="62"/>
        <end position="82"/>
    </location>
</feature>
<dbReference type="InterPro" id="IPR021131">
    <property type="entry name" value="Ribosomal_uL15/eL18"/>
</dbReference>
<dbReference type="PANTHER" id="PTHR10934:SF2">
    <property type="entry name" value="LARGE RIBOSOMAL SUBUNIT PROTEIN EL18"/>
    <property type="match status" value="1"/>
</dbReference>
<dbReference type="InterPro" id="IPR000039">
    <property type="entry name" value="Ribosomal_eL18"/>
</dbReference>
<comment type="caution">
    <text evidence="5">The sequence shown here is derived from an EMBL/GenBank/DDBJ whole genome shotgun (WGS) entry which is preliminary data.</text>
</comment>
<accession>A0AAD8MZD9</accession>
<dbReference type="GO" id="GO:0022625">
    <property type="term" value="C:cytosolic large ribosomal subunit"/>
    <property type="evidence" value="ECO:0007669"/>
    <property type="project" value="TreeGrafter"/>
</dbReference>
<keyword evidence="2" id="KW-0687">Ribonucleoprotein</keyword>
<dbReference type="EMBL" id="JAUIZM010000004">
    <property type="protein sequence ID" value="KAK1390421.1"/>
    <property type="molecule type" value="Genomic_DNA"/>
</dbReference>
<sequence length="384" mass="43777">MLCIAFLNCSQLKRFNHPEFRWTSGKDTELPHPAITEAFNYYNQNVVLLRGPKNSREAVKHFGKAPGVPHSHNKPYVQSKGRKFEKARGKRNSIGFRVSVIVLVGTYDHLIEFSEVMRTITKALRQVVEGKASAKVEAVEWKWRIIKLFSAVEEEKKEVVAKPVPEPGKTTEAASVKSPKAEECDEANKDIELANLKEQFDLEANEKEYLASEVKSHILESQRLANENTKLLAQEGLGYDANKPPKREAHIPIPTRNTLPKSPTKRCSYYNKDGHQSLYCKAKEGVIKGKYKWMPKGAIPNERKGKNIAQSNSVKNKKQSKHHYHQEPIKFQKGNTKDVASTSRQPNVPKRKFNSNSYFQSENVRHMPRNASGYHMLDRVIVMC</sequence>
<name>A0AAD8MZD9_9APIA</name>
<dbReference type="GO" id="GO:0006412">
    <property type="term" value="P:translation"/>
    <property type="evidence" value="ECO:0007669"/>
    <property type="project" value="InterPro"/>
</dbReference>
<dbReference type="GO" id="GO:0003735">
    <property type="term" value="F:structural constituent of ribosome"/>
    <property type="evidence" value="ECO:0007669"/>
    <property type="project" value="InterPro"/>
</dbReference>